<dbReference type="RefSeq" id="XP_015459278.2">
    <property type="nucleotide sequence ID" value="XM_015603792.3"/>
</dbReference>
<keyword evidence="4" id="KW-0372">Hormone</keyword>
<evidence type="ECO:0000256" key="6">
    <source>
        <dbReference type="SAM" id="MobiDB-lite"/>
    </source>
</evidence>
<dbReference type="Bgee" id="ENSAMXG00000004143">
    <property type="expression patterns" value="Expressed in brain and 2 other cell types or tissues"/>
</dbReference>
<evidence type="ECO:0000256" key="3">
    <source>
        <dbReference type="ARBA" id="ARBA00022525"/>
    </source>
</evidence>
<comment type="subcellular location">
    <subcellularLocation>
        <location evidence="1">Secreted</location>
    </subcellularLocation>
</comment>
<dbReference type="Ensembl" id="ENSAMXT00000004235.2">
    <property type="protein sequence ID" value="ENSAMXP00000004235.2"/>
    <property type="gene ID" value="ENSAMXG00000004143.2"/>
</dbReference>
<dbReference type="Proteomes" id="UP000018467">
    <property type="component" value="Unassembled WGS sequence"/>
</dbReference>
<keyword evidence="3" id="KW-0964">Secreted</keyword>
<comment type="similarity">
    <text evidence="2">Belongs to the urotensin-2 family.</text>
</comment>
<dbReference type="InParanoid" id="W5K9H4"/>
<dbReference type="STRING" id="7994.ENSAMXP00000004235"/>
<evidence type="ECO:0000256" key="7">
    <source>
        <dbReference type="SAM" id="SignalP"/>
    </source>
</evidence>
<feature type="region of interest" description="Disordered" evidence="6">
    <location>
        <begin position="224"/>
        <end position="289"/>
    </location>
</feature>
<evidence type="ECO:0000256" key="4">
    <source>
        <dbReference type="ARBA" id="ARBA00022702"/>
    </source>
</evidence>
<dbReference type="AlphaFoldDB" id="W5K9H4"/>
<keyword evidence="5" id="KW-1015">Disulfide bond</keyword>
<dbReference type="GO" id="GO:0097746">
    <property type="term" value="P:blood vessel diameter maintenance"/>
    <property type="evidence" value="ECO:0007669"/>
    <property type="project" value="InterPro"/>
</dbReference>
<keyword evidence="9" id="KW-1185">Reference proteome</keyword>
<dbReference type="HOGENOM" id="CLU_921191_0_0_1"/>
<sequence>MQKGEMLKFLTALTLLISAPAMDAAPLISELPDLHQVSLNGGDPKLTDPWTSSPDIQAMTATSSLAKLLKTEPALTNSNRNEKTAGASHRSDKTTSSSYVVTNNLDRQLKIASETILSDELKNTVPARIHFNKRLHTDPVINDPKTKELTTTELHDVYRRLKLTAESTESNKPSKTSSENKRTRTSSSTSEPDRREKIMKMLSVLEELQRAVDSTLSSRITIIPRGINNGRNSGKKSKTVQTDGNLKSTTVSSVGSSGTSPRTSTDQADPKLLNGKAFKKSLPSTPKKTNKRVCFWKYCSQN</sequence>
<feature type="region of interest" description="Disordered" evidence="6">
    <location>
        <begin position="163"/>
        <end position="196"/>
    </location>
</feature>
<keyword evidence="7" id="KW-0732">Signal</keyword>
<feature type="chain" id="PRO_5043735925" evidence="7">
    <location>
        <begin position="25"/>
        <end position="302"/>
    </location>
</feature>
<reference evidence="9" key="2">
    <citation type="journal article" date="2014" name="Nat. Commun.">
        <title>The cavefish genome reveals candidate genes for eye loss.</title>
        <authorList>
            <person name="McGaugh S.E."/>
            <person name="Gross J.B."/>
            <person name="Aken B."/>
            <person name="Blin M."/>
            <person name="Borowsky R."/>
            <person name="Chalopin D."/>
            <person name="Hinaux H."/>
            <person name="Jeffery W.R."/>
            <person name="Keene A."/>
            <person name="Ma L."/>
            <person name="Minx P."/>
            <person name="Murphy D."/>
            <person name="O'Quin K.E."/>
            <person name="Retaux S."/>
            <person name="Rohner N."/>
            <person name="Searle S.M."/>
            <person name="Stahl B.A."/>
            <person name="Tabin C."/>
            <person name="Volff J.N."/>
            <person name="Yoshizawa M."/>
            <person name="Warren W.C."/>
        </authorList>
    </citation>
    <scope>NUCLEOTIDE SEQUENCE [LARGE SCALE GENOMIC DNA]</scope>
    <source>
        <strain evidence="9">female</strain>
    </source>
</reference>
<evidence type="ECO:0000313" key="9">
    <source>
        <dbReference type="Proteomes" id="UP000018467"/>
    </source>
</evidence>
<dbReference type="eggNOG" id="ENOG502S9GC">
    <property type="taxonomic scope" value="Eukaryota"/>
</dbReference>
<reference evidence="8" key="3">
    <citation type="submission" date="2025-08" db="UniProtKB">
        <authorList>
            <consortium name="Ensembl"/>
        </authorList>
    </citation>
    <scope>IDENTIFICATION</scope>
</reference>
<evidence type="ECO:0000313" key="8">
    <source>
        <dbReference type="Ensembl" id="ENSAMXP00000004235.2"/>
    </source>
</evidence>
<feature type="compositionally biased region" description="Polar residues" evidence="6">
    <location>
        <begin position="165"/>
        <end position="177"/>
    </location>
</feature>
<dbReference type="KEGG" id="amex:107197305"/>
<dbReference type="CTD" id="100001008"/>
<feature type="region of interest" description="Disordered" evidence="6">
    <location>
        <begin position="72"/>
        <end position="97"/>
    </location>
</feature>
<protein>
    <submittedName>
        <fullName evidence="8">Urotensin II-related peptide</fullName>
    </submittedName>
</protein>
<name>W5K9H4_ASTMX</name>
<organism evidence="8 9">
    <name type="scientific">Astyanax mexicanus</name>
    <name type="common">Blind cave fish</name>
    <name type="synonym">Astyanax fasciatus mexicanus</name>
    <dbReference type="NCBI Taxonomy" id="7994"/>
    <lineage>
        <taxon>Eukaryota</taxon>
        <taxon>Metazoa</taxon>
        <taxon>Chordata</taxon>
        <taxon>Craniata</taxon>
        <taxon>Vertebrata</taxon>
        <taxon>Euteleostomi</taxon>
        <taxon>Actinopterygii</taxon>
        <taxon>Neopterygii</taxon>
        <taxon>Teleostei</taxon>
        <taxon>Ostariophysi</taxon>
        <taxon>Characiformes</taxon>
        <taxon>Characoidei</taxon>
        <taxon>Acestrorhamphidae</taxon>
        <taxon>Acestrorhamphinae</taxon>
        <taxon>Astyanax</taxon>
    </lineage>
</organism>
<dbReference type="PROSITE" id="PS00984">
    <property type="entry name" value="UROTENSIN_II"/>
    <property type="match status" value="1"/>
</dbReference>
<evidence type="ECO:0000256" key="1">
    <source>
        <dbReference type="ARBA" id="ARBA00004613"/>
    </source>
</evidence>
<proteinExistence type="inferred from homology"/>
<dbReference type="GO" id="GO:0005179">
    <property type="term" value="F:hormone activity"/>
    <property type="evidence" value="ECO:0007669"/>
    <property type="project" value="UniProtKB-KW"/>
</dbReference>
<dbReference type="GO" id="GO:0008217">
    <property type="term" value="P:regulation of blood pressure"/>
    <property type="evidence" value="ECO:0007669"/>
    <property type="project" value="InterPro"/>
</dbReference>
<reference evidence="9" key="1">
    <citation type="submission" date="2013-03" db="EMBL/GenBank/DDBJ databases">
        <authorList>
            <person name="Jeffery W."/>
            <person name="Warren W."/>
            <person name="Wilson R.K."/>
        </authorList>
    </citation>
    <scope>NUCLEOTIDE SEQUENCE</scope>
    <source>
        <strain evidence="9">female</strain>
    </source>
</reference>
<accession>W5K9H4</accession>
<reference evidence="8" key="4">
    <citation type="submission" date="2025-09" db="UniProtKB">
        <authorList>
            <consortium name="Ensembl"/>
        </authorList>
    </citation>
    <scope>IDENTIFICATION</scope>
</reference>
<feature type="signal peptide" evidence="7">
    <location>
        <begin position="1"/>
        <end position="24"/>
    </location>
</feature>
<dbReference type="GeneTree" id="ENSGT01100000263672"/>
<feature type="compositionally biased region" description="Low complexity" evidence="6">
    <location>
        <begin position="248"/>
        <end position="265"/>
    </location>
</feature>
<dbReference type="GO" id="GO:0005576">
    <property type="term" value="C:extracellular region"/>
    <property type="evidence" value="ECO:0007669"/>
    <property type="project" value="UniProtKB-SubCell"/>
</dbReference>
<dbReference type="InterPro" id="IPR001483">
    <property type="entry name" value="Urotensin_II"/>
</dbReference>
<evidence type="ECO:0000256" key="2">
    <source>
        <dbReference type="ARBA" id="ARBA00006719"/>
    </source>
</evidence>
<dbReference type="GeneID" id="107197305"/>
<evidence type="ECO:0000256" key="5">
    <source>
        <dbReference type="ARBA" id="ARBA00023157"/>
    </source>
</evidence>